<dbReference type="Pfam" id="PF01129">
    <property type="entry name" value="ART"/>
    <property type="match status" value="1"/>
</dbReference>
<dbReference type="Gene3D" id="3.40.50.10140">
    <property type="entry name" value="Toll/interleukin-1 receptor homology (TIR) domain"/>
    <property type="match status" value="1"/>
</dbReference>
<evidence type="ECO:0000256" key="3">
    <source>
        <dbReference type="ARBA" id="ARBA00022679"/>
    </source>
</evidence>
<dbReference type="Gene3D" id="3.90.176.10">
    <property type="entry name" value="Toxin ADP-ribosyltransferase, Chain A, domain 1"/>
    <property type="match status" value="1"/>
</dbReference>
<dbReference type="EMBL" id="CAJNOJ010000161">
    <property type="protein sequence ID" value="CAF1221955.1"/>
    <property type="molecule type" value="Genomic_DNA"/>
</dbReference>
<dbReference type="GO" id="GO:0016779">
    <property type="term" value="F:nucleotidyltransferase activity"/>
    <property type="evidence" value="ECO:0007669"/>
    <property type="project" value="UniProtKB-KW"/>
</dbReference>
<dbReference type="InterPro" id="IPR004155">
    <property type="entry name" value="PBS_lyase_HEAT"/>
</dbReference>
<evidence type="ECO:0000313" key="11">
    <source>
        <dbReference type="EMBL" id="CAF1221955.1"/>
    </source>
</evidence>
<proteinExistence type="inferred from homology"/>
<dbReference type="InterPro" id="IPR034085">
    <property type="entry name" value="TOG"/>
</dbReference>
<dbReference type="SMART" id="SM00567">
    <property type="entry name" value="EZ_HEAT"/>
    <property type="match status" value="10"/>
</dbReference>
<keyword evidence="2 9" id="KW-0328">Glycosyltransferase</keyword>
<dbReference type="InterPro" id="IPR000768">
    <property type="entry name" value="ART"/>
</dbReference>
<dbReference type="SMART" id="SM01349">
    <property type="entry name" value="TOG"/>
    <property type="match status" value="1"/>
</dbReference>
<dbReference type="SUPFAM" id="SSF52200">
    <property type="entry name" value="Toll/Interleukin receptor TIR domain"/>
    <property type="match status" value="1"/>
</dbReference>
<dbReference type="Proteomes" id="UP000663828">
    <property type="component" value="Unassembled WGS sequence"/>
</dbReference>
<evidence type="ECO:0000259" key="10">
    <source>
        <dbReference type="PROSITE" id="PS50837"/>
    </source>
</evidence>
<dbReference type="PROSITE" id="PS50077">
    <property type="entry name" value="HEAT_REPEAT"/>
    <property type="match status" value="1"/>
</dbReference>
<dbReference type="Pfam" id="PF05729">
    <property type="entry name" value="NACHT"/>
    <property type="match status" value="1"/>
</dbReference>
<comment type="catalytic activity">
    <reaction evidence="7 9">
        <text>L-arginyl-[protein] + NAD(+) = N(omega)-(ADP-D-ribosyl)-L-arginyl-[protein] + nicotinamide + H(+)</text>
        <dbReference type="Rhea" id="RHEA:19149"/>
        <dbReference type="Rhea" id="RHEA-COMP:10532"/>
        <dbReference type="Rhea" id="RHEA-COMP:15087"/>
        <dbReference type="ChEBI" id="CHEBI:15378"/>
        <dbReference type="ChEBI" id="CHEBI:17154"/>
        <dbReference type="ChEBI" id="CHEBI:29965"/>
        <dbReference type="ChEBI" id="CHEBI:57540"/>
        <dbReference type="ChEBI" id="CHEBI:142554"/>
        <dbReference type="EC" id="2.4.2.31"/>
    </reaction>
</comment>
<dbReference type="EC" id="2.4.2.31" evidence="9"/>
<organism evidence="12 13">
    <name type="scientific">Adineta ricciae</name>
    <name type="common">Rotifer</name>
    <dbReference type="NCBI Taxonomy" id="249248"/>
    <lineage>
        <taxon>Eukaryota</taxon>
        <taxon>Metazoa</taxon>
        <taxon>Spiralia</taxon>
        <taxon>Gnathifera</taxon>
        <taxon>Rotifera</taxon>
        <taxon>Eurotatoria</taxon>
        <taxon>Bdelloidea</taxon>
        <taxon>Adinetida</taxon>
        <taxon>Adinetidae</taxon>
        <taxon>Adineta</taxon>
    </lineage>
</organism>
<dbReference type="GO" id="GO:0106274">
    <property type="term" value="F:NAD+-protein-arginine ADP-ribosyltransferase activity"/>
    <property type="evidence" value="ECO:0007669"/>
    <property type="project" value="UniProtKB-EC"/>
</dbReference>
<dbReference type="InterPro" id="IPR011989">
    <property type="entry name" value="ARM-like"/>
</dbReference>
<gene>
    <name evidence="11" type="ORF">EDS130_LOCUS26465</name>
    <name evidence="12" type="ORF">XAT740_LOCUS34696</name>
</gene>
<dbReference type="GO" id="GO:0030117">
    <property type="term" value="C:membrane coat"/>
    <property type="evidence" value="ECO:0007669"/>
    <property type="project" value="InterPro"/>
</dbReference>
<dbReference type="Proteomes" id="UP000663852">
    <property type="component" value="Unassembled WGS sequence"/>
</dbReference>
<keyword evidence="9" id="KW-0521">NADP</keyword>
<dbReference type="SUPFAM" id="SSF52540">
    <property type="entry name" value="P-loop containing nucleoside triphosphate hydrolases"/>
    <property type="match status" value="1"/>
</dbReference>
<comment type="function">
    <text evidence="6">Catalyzes the hydroxylation of the N(6)-(4-aminobutyl)-L-lysine intermediate produced by deoxyhypusine synthase/DHPS on a critical lysine of the eukaryotic translation initiation factor 5A/eIF-5A. This is the second step of the post-translational modification of that lysine into an unusual amino acid residue named hypusine. Hypusination is unique to mature eIF-5A factor and is essential for its function.</text>
</comment>
<evidence type="ECO:0000256" key="1">
    <source>
        <dbReference type="ARBA" id="ARBA00009558"/>
    </source>
</evidence>
<dbReference type="EMBL" id="CAJNOR010003415">
    <property type="protein sequence ID" value="CAF1411481.1"/>
    <property type="molecule type" value="Genomic_DNA"/>
</dbReference>
<accession>A0A815LSA1</accession>
<dbReference type="SUPFAM" id="SSF48371">
    <property type="entry name" value="ARM repeat"/>
    <property type="match status" value="2"/>
</dbReference>
<dbReference type="Pfam" id="PF01602">
    <property type="entry name" value="Adaptin_N"/>
    <property type="match status" value="1"/>
</dbReference>
<comment type="similarity">
    <text evidence="1 9">Belongs to the Arg-specific ADP-ribosyltransferase family.</text>
</comment>
<keyword evidence="13" id="KW-1185">Reference proteome</keyword>
<dbReference type="Gene3D" id="1.25.10.10">
    <property type="entry name" value="Leucine-rich Repeat Variant"/>
    <property type="match status" value="4"/>
</dbReference>
<dbReference type="GO" id="GO:0016491">
    <property type="term" value="F:oxidoreductase activity"/>
    <property type="evidence" value="ECO:0007669"/>
    <property type="project" value="TreeGrafter"/>
</dbReference>
<evidence type="ECO:0000256" key="8">
    <source>
        <dbReference type="PROSITE-ProRule" id="PRU00103"/>
    </source>
</evidence>
<sequence>MSQQNVDKTNNRFATSTFAEFQEANGNPIFGYDDVPVKSLEIAVKSVVHIVPNVEEYVNKAMKKRKQNTHLTRDESASIYLYTMPVNFFERLNEALRFKNPEALKPWFDFLKLFTTALKKLPPCTISVIWRGVGDNFGEEFVEGTEHTWWSINSCSSNQNAARCFADFKGTLFSIYAINGKDISMYSAKPEEKEIILMPGTRLRVKSAWPSDLSTIVLEECTVIPAGQHIMLSYNINHKEIVFQIYEFLRNQKMPVWINQSGNFTTDSLHDSLTNGVENAAAVFCFLTPDYERSPVCKLELQYAHKRRKLIIPCLFDDKKFWEDSSWLMTVVGSLHCYNIKEIQNKDKMHLENLISYLNKKHSSSKNVSTESIGPPNYLFELIKYKYLCDNKMERFMNPSKTFPIEQSYINLAIVETKETKEKEKEFRNTHSIDAILETYENIYGSKTPIDIKDIFQKFKDQNRKILVFGRAGIGKSTFCRYATYQWATGAIWSEYELVVLVPLRSLALAPYKDNKDYSLIDILKNEYFSYLSSSDEVEKLLKELVQTSRILWLLDGYDEIASDDSRHIKRLLDRLQNTPNHIITSRPYMNTLSYSVQMEITGFTDENIRKYVEQFFNQLGNETQNSSEQDEKLLNFLKGNPKIWGIGHIPINLELICTIWGDTNWQESEIITITRLYYKITVWLCRRYRGRENKDIQMIDDLLLGVCDEPLKFLEILAFKGMENNNIILSSKLLKNVFRTTKYSKLFANILKIGILKSCDGHKLTGTQIEVEKDHYFIHLSFQEYFAARYLLRTLKNKDQHQKKKAITLIQSLKYNQRFELVFTFLSGLLFHDNDQQWMNLFWKTLMEDPLDVVGFRHVQIVITCLEATGCDESVPYFDELIHSIIQRIQYEITTQYYGSNHLFLPLLERSPSLVNRPEIVDFFIRLYDTQNTDKRRAVYSIVANLPTSNTYSKWIDFHSKVLIGGELDFKERACRVFETMHPDALSDQIIDTLIKLSCGTADHMRYNADNEYFNRHRHDNDTEMDSKRELQYTAHDVIMNILRSDVGNKTINRIMTRLHHMDTPLKNGMNALLRELGKIAATDEVIQKLLVLLDDKDWNVRESACCTLKKMGEKAATGEVIQKLVLLLGDNSEDVRQSACQTLEKMGEKAATNEVIQKLLVLLDDKDWNVRESACSTLKKMGEKAATGEVIQKLVLLLGDNSEGVRRSACQTLEKMGEKAATNEVIQKLLVLLGDKDWYVREYAYEALAKMGEKAATGEVIQKLLVLLDDKDWNVRAFACRTLKKMGEKAATGEVIQKLLVLLDDKDWNVRAFARRTLKEMDEKAATNEVIQKFLDLLGDKEGYVRRYACLTLEKMGEKAATSEVIQKLLLLLGDNSEDVRRSACQTLEKMGEKAATSEVIQKLLLLLGDNSADVRRSACQTLAKMGEKAATGEVIQKLLLLLEDKDWYVRGYACWTLKEMGEKAATNEVIQKLLLLVGDQESDVRESACQTLEKMGEKAATNEVVQKLLDLLCDNNAYVRRFAYKTLEKMGEKAATNEVIQMLLNLLGDSSEDVRGFACSSLAKIGEKAETDVIIKELSILVCGNEDATVRLSACETLAQIDHEYGMTVRDGIITVYGNKEPIELEDDESELDRILYLPTHRVRTQPTPQTL</sequence>
<dbReference type="SMART" id="SM00185">
    <property type="entry name" value="ARM"/>
    <property type="match status" value="4"/>
</dbReference>
<dbReference type="Pfam" id="PF13676">
    <property type="entry name" value="TIR_2"/>
    <property type="match status" value="1"/>
</dbReference>
<keyword evidence="4" id="KW-0548">Nucleotidyltransferase</keyword>
<dbReference type="InterPro" id="IPR016024">
    <property type="entry name" value="ARM-type_fold"/>
</dbReference>
<dbReference type="InterPro" id="IPR002553">
    <property type="entry name" value="Clathrin/coatomer_adapt-like_N"/>
</dbReference>
<feature type="domain" description="NACHT" evidence="10">
    <location>
        <begin position="464"/>
        <end position="588"/>
    </location>
</feature>
<keyword evidence="3 9" id="KW-0808">Transferase</keyword>
<dbReference type="InterPro" id="IPR035897">
    <property type="entry name" value="Toll_tir_struct_dom_sf"/>
</dbReference>
<keyword evidence="5" id="KW-0677">Repeat</keyword>
<evidence type="ECO:0000256" key="5">
    <source>
        <dbReference type="ARBA" id="ARBA00022737"/>
    </source>
</evidence>
<evidence type="ECO:0000256" key="2">
    <source>
        <dbReference type="ARBA" id="ARBA00022676"/>
    </source>
</evidence>
<dbReference type="InterPro" id="IPR007111">
    <property type="entry name" value="NACHT_NTPase"/>
</dbReference>
<evidence type="ECO:0000313" key="12">
    <source>
        <dbReference type="EMBL" id="CAF1411481.1"/>
    </source>
</evidence>
<evidence type="ECO:0000313" key="13">
    <source>
        <dbReference type="Proteomes" id="UP000663828"/>
    </source>
</evidence>
<dbReference type="OrthoDB" id="120976at2759"/>
<dbReference type="InterPro" id="IPR027417">
    <property type="entry name" value="P-loop_NTPase"/>
</dbReference>
<dbReference type="Gene3D" id="3.40.50.300">
    <property type="entry name" value="P-loop containing nucleotide triphosphate hydrolases"/>
    <property type="match status" value="1"/>
</dbReference>
<dbReference type="PANTHER" id="PTHR12697">
    <property type="entry name" value="PBS LYASE HEAT-LIKE PROTEIN"/>
    <property type="match status" value="1"/>
</dbReference>
<dbReference type="GO" id="GO:0016192">
    <property type="term" value="P:vesicle-mediated transport"/>
    <property type="evidence" value="ECO:0007669"/>
    <property type="project" value="InterPro"/>
</dbReference>
<dbReference type="Pfam" id="PF13646">
    <property type="entry name" value="HEAT_2"/>
    <property type="match status" value="1"/>
</dbReference>
<keyword evidence="9" id="KW-0520">NAD</keyword>
<comment type="caution">
    <text evidence="12">The sequence shown here is derived from an EMBL/GenBank/DDBJ whole genome shotgun (WGS) entry which is preliminary data.</text>
</comment>
<evidence type="ECO:0000256" key="4">
    <source>
        <dbReference type="ARBA" id="ARBA00022695"/>
    </source>
</evidence>
<evidence type="ECO:0000256" key="6">
    <source>
        <dbReference type="ARBA" id="ARBA00045876"/>
    </source>
</evidence>
<dbReference type="PROSITE" id="PS50837">
    <property type="entry name" value="NACHT"/>
    <property type="match status" value="1"/>
</dbReference>
<dbReference type="InterPro" id="IPR000225">
    <property type="entry name" value="Armadillo"/>
</dbReference>
<dbReference type="InterPro" id="IPR021133">
    <property type="entry name" value="HEAT_type_2"/>
</dbReference>
<name>A0A815LSA1_ADIRI</name>
<evidence type="ECO:0000256" key="7">
    <source>
        <dbReference type="ARBA" id="ARBA00047597"/>
    </source>
</evidence>
<dbReference type="SUPFAM" id="SSF56399">
    <property type="entry name" value="ADP-ribosylation"/>
    <property type="match status" value="1"/>
</dbReference>
<protein>
    <recommendedName>
        <fullName evidence="9">NAD(P)(+)--arginine ADP-ribosyltransferase</fullName>
        <ecNumber evidence="9">2.4.2.31</ecNumber>
    </recommendedName>
    <alternativeName>
        <fullName evidence="9">Mono(ADP-ribosyl)transferase</fullName>
    </alternativeName>
</protein>
<dbReference type="InterPro" id="IPR000157">
    <property type="entry name" value="TIR_dom"/>
</dbReference>
<evidence type="ECO:0000256" key="9">
    <source>
        <dbReference type="RuleBase" id="RU361228"/>
    </source>
</evidence>
<reference evidence="12" key="1">
    <citation type="submission" date="2021-02" db="EMBL/GenBank/DDBJ databases">
        <authorList>
            <person name="Nowell W R."/>
        </authorList>
    </citation>
    <scope>NUCLEOTIDE SEQUENCE</scope>
</reference>
<feature type="repeat" description="HEAT" evidence="8">
    <location>
        <begin position="1542"/>
        <end position="1580"/>
    </location>
</feature>
<dbReference type="PROSITE" id="PS51996">
    <property type="entry name" value="TR_MART"/>
    <property type="match status" value="1"/>
</dbReference>
<dbReference type="PANTHER" id="PTHR12697:SF5">
    <property type="entry name" value="DEOXYHYPUSINE HYDROXYLASE"/>
    <property type="match status" value="1"/>
</dbReference>
<dbReference type="GO" id="GO:0006886">
    <property type="term" value="P:intracellular protein transport"/>
    <property type="evidence" value="ECO:0007669"/>
    <property type="project" value="InterPro"/>
</dbReference>
<dbReference type="GO" id="GO:0007165">
    <property type="term" value="P:signal transduction"/>
    <property type="evidence" value="ECO:0007669"/>
    <property type="project" value="InterPro"/>
</dbReference>